<evidence type="ECO:0000313" key="6">
    <source>
        <dbReference type="Proteomes" id="UP000316426"/>
    </source>
</evidence>
<dbReference type="PANTHER" id="PTHR43546:SF3">
    <property type="entry name" value="UPF0173 METAL-DEPENDENT HYDROLASE MJ1163"/>
    <property type="match status" value="1"/>
</dbReference>
<sequence length="258" mass="27499">MIEKVAATDSAPSAPSAVNPNTKNMPTTLTWYGHNAWLLDCDGTKVLVDPFLNDSPTSPVKAEDVACDYILLSHGHFDHVGDTVAIAKRTGATVVTGFEISQWLAKQGVEESKAIGMNPGGTVTLPFGRVRMTIAHHSSSLPDGTYGGVAMGVEVTTGDKRIYFACDTAMFFDMKMIGDPSLAGSPLDVAVVPIGDLFTMGPAESVQATKLLMPAKVLPCHYNTFPPIQQDAEEWAKDIRNHTVSEPIVLEPGGSLTL</sequence>
<dbReference type="AlphaFoldDB" id="A0A518KAK9"/>
<feature type="region of interest" description="Disordered" evidence="3">
    <location>
        <begin position="1"/>
        <end position="23"/>
    </location>
</feature>
<dbReference type="Gene3D" id="3.60.15.10">
    <property type="entry name" value="Ribonuclease Z/Hydroxyacylglutathione hydrolase-like"/>
    <property type="match status" value="1"/>
</dbReference>
<organism evidence="5 6">
    <name type="scientific">Botrimarina mediterranea</name>
    <dbReference type="NCBI Taxonomy" id="2528022"/>
    <lineage>
        <taxon>Bacteria</taxon>
        <taxon>Pseudomonadati</taxon>
        <taxon>Planctomycetota</taxon>
        <taxon>Planctomycetia</taxon>
        <taxon>Pirellulales</taxon>
        <taxon>Lacipirellulaceae</taxon>
        <taxon>Botrimarina</taxon>
    </lineage>
</organism>
<proteinExistence type="inferred from homology"/>
<dbReference type="InterPro" id="IPR050114">
    <property type="entry name" value="UPF0173_UPF0282_UlaG_hydrolase"/>
</dbReference>
<dbReference type="HAMAP" id="MF_00457">
    <property type="entry name" value="UPF0173"/>
    <property type="match status" value="1"/>
</dbReference>
<reference evidence="5 6" key="1">
    <citation type="submission" date="2019-02" db="EMBL/GenBank/DDBJ databases">
        <title>Deep-cultivation of Planctomycetes and their phenomic and genomic characterization uncovers novel biology.</title>
        <authorList>
            <person name="Wiegand S."/>
            <person name="Jogler M."/>
            <person name="Boedeker C."/>
            <person name="Pinto D."/>
            <person name="Vollmers J."/>
            <person name="Rivas-Marin E."/>
            <person name="Kohn T."/>
            <person name="Peeters S.H."/>
            <person name="Heuer A."/>
            <person name="Rast P."/>
            <person name="Oberbeckmann S."/>
            <person name="Bunk B."/>
            <person name="Jeske O."/>
            <person name="Meyerdierks A."/>
            <person name="Storesund J.E."/>
            <person name="Kallscheuer N."/>
            <person name="Luecker S."/>
            <person name="Lage O.M."/>
            <person name="Pohl T."/>
            <person name="Merkel B.J."/>
            <person name="Hornburger P."/>
            <person name="Mueller R.-W."/>
            <person name="Bruemmer F."/>
            <person name="Labrenz M."/>
            <person name="Spormann A.M."/>
            <person name="Op den Camp H."/>
            <person name="Overmann J."/>
            <person name="Amann R."/>
            <person name="Jetten M.S.M."/>
            <person name="Mascher T."/>
            <person name="Medema M.H."/>
            <person name="Devos D.P."/>
            <person name="Kaster A.-K."/>
            <person name="Ovreas L."/>
            <person name="Rohde M."/>
            <person name="Galperin M.Y."/>
            <person name="Jogler C."/>
        </authorList>
    </citation>
    <scope>NUCLEOTIDE SEQUENCE [LARGE SCALE GENOMIC DNA]</scope>
    <source>
        <strain evidence="5 6">Spa11</strain>
    </source>
</reference>
<accession>A0A518KAK9</accession>
<protein>
    <recommendedName>
        <fullName evidence="2">UPF0173 metal-dependent hydrolase Spa11_30290</fullName>
    </recommendedName>
</protein>
<evidence type="ECO:0000313" key="5">
    <source>
        <dbReference type="EMBL" id="QDV74820.1"/>
    </source>
</evidence>
<dbReference type="KEGG" id="bmei:Spa11_30290"/>
<comment type="similarity">
    <text evidence="2">Belongs to the UPF0173 family.</text>
</comment>
<dbReference type="InterPro" id="IPR001279">
    <property type="entry name" value="Metallo-B-lactamas"/>
</dbReference>
<dbReference type="InterPro" id="IPR022877">
    <property type="entry name" value="UPF0173"/>
</dbReference>
<keyword evidence="1 2" id="KW-0378">Hydrolase</keyword>
<dbReference type="EMBL" id="CP036349">
    <property type="protein sequence ID" value="QDV74820.1"/>
    <property type="molecule type" value="Genomic_DNA"/>
</dbReference>
<gene>
    <name evidence="5" type="ORF">Spa11_30290</name>
</gene>
<evidence type="ECO:0000256" key="2">
    <source>
        <dbReference type="HAMAP-Rule" id="MF_00457"/>
    </source>
</evidence>
<evidence type="ECO:0000256" key="1">
    <source>
        <dbReference type="ARBA" id="ARBA00022801"/>
    </source>
</evidence>
<dbReference type="GO" id="GO:0016787">
    <property type="term" value="F:hydrolase activity"/>
    <property type="evidence" value="ECO:0007669"/>
    <property type="project" value="UniProtKB-UniRule"/>
</dbReference>
<dbReference type="Proteomes" id="UP000316426">
    <property type="component" value="Chromosome"/>
</dbReference>
<name>A0A518KAK9_9BACT</name>
<dbReference type="SUPFAM" id="SSF56281">
    <property type="entry name" value="Metallo-hydrolase/oxidoreductase"/>
    <property type="match status" value="1"/>
</dbReference>
<evidence type="ECO:0000259" key="4">
    <source>
        <dbReference type="SMART" id="SM00849"/>
    </source>
</evidence>
<evidence type="ECO:0000256" key="3">
    <source>
        <dbReference type="SAM" id="MobiDB-lite"/>
    </source>
</evidence>
<keyword evidence="6" id="KW-1185">Reference proteome</keyword>
<feature type="domain" description="Metallo-beta-lactamase" evidence="4">
    <location>
        <begin position="33"/>
        <end position="221"/>
    </location>
</feature>
<dbReference type="Pfam" id="PF12706">
    <property type="entry name" value="Lactamase_B_2"/>
    <property type="match status" value="1"/>
</dbReference>
<dbReference type="NCBIfam" id="NF001911">
    <property type="entry name" value="PRK00685.1"/>
    <property type="match status" value="1"/>
</dbReference>
<dbReference type="InterPro" id="IPR036866">
    <property type="entry name" value="RibonucZ/Hydroxyglut_hydro"/>
</dbReference>
<dbReference type="PANTHER" id="PTHR43546">
    <property type="entry name" value="UPF0173 METAL-DEPENDENT HYDROLASE MJ1163-RELATED"/>
    <property type="match status" value="1"/>
</dbReference>
<dbReference type="SMART" id="SM00849">
    <property type="entry name" value="Lactamase_B"/>
    <property type="match status" value="1"/>
</dbReference>